<reference evidence="3" key="1">
    <citation type="journal article" date="2019" name="Int. J. Syst. Evol. Microbiol.">
        <title>The Global Catalogue of Microorganisms (GCM) 10K type strain sequencing project: providing services to taxonomists for standard genome sequencing and annotation.</title>
        <authorList>
            <consortium name="The Broad Institute Genomics Platform"/>
            <consortium name="The Broad Institute Genome Sequencing Center for Infectious Disease"/>
            <person name="Wu L."/>
            <person name="Ma J."/>
        </authorList>
    </citation>
    <scope>NUCLEOTIDE SEQUENCE [LARGE SCALE GENOMIC DNA]</scope>
    <source>
        <strain evidence="3">JCM 9371</strain>
    </source>
</reference>
<keyword evidence="3" id="KW-1185">Reference proteome</keyword>
<evidence type="ECO:0000313" key="3">
    <source>
        <dbReference type="Proteomes" id="UP001597063"/>
    </source>
</evidence>
<comment type="caution">
    <text evidence="2">The sequence shown here is derived from an EMBL/GenBank/DDBJ whole genome shotgun (WGS) entry which is preliminary data.</text>
</comment>
<sequence>MAVLSSAGAPRRLRTRVAALGTALACALAVVLAPAAVAGTAAAGAAAAVPPAQPAVGPGGSAYEHGGMTATSGGKGDEAWYVFAPAAPAVQRAPVTVIAHGYGEYAGYAQMEALIRHTVRHGGIVVYPRWQTCLLCPAPNMRDPLAAAAGGVRGALAWLRADAARPQPLADEASYFGFSYGGMITLNLANRWAALGLPRPRAVMLDEPTGGPVGDQFDASMAGVPASAKLVCMVSVEYARSDPGHGCYHVWDSLGRIAARDKDFVLVHTDAHGTPALHAVHGMSTGDAVDAIDYFAVWKLWDAARACALTGTWCDYLDGTAQEQSMGSWSDGTPVTALSVADRPVTA</sequence>
<dbReference type="Gene3D" id="3.40.50.1820">
    <property type="entry name" value="alpha/beta hydrolase"/>
    <property type="match status" value="1"/>
</dbReference>
<dbReference type="InterPro" id="IPR029058">
    <property type="entry name" value="AB_hydrolase_fold"/>
</dbReference>
<proteinExistence type="predicted"/>
<dbReference type="RefSeq" id="WP_378323855.1">
    <property type="nucleotide sequence ID" value="NZ_JBHTGP010000013.1"/>
</dbReference>
<protein>
    <submittedName>
        <fullName evidence="2">Uncharacterized protein</fullName>
    </submittedName>
</protein>
<gene>
    <name evidence="2" type="ORF">ACFQZM_25630</name>
</gene>
<feature type="signal peptide" evidence="1">
    <location>
        <begin position="1"/>
        <end position="38"/>
    </location>
</feature>
<evidence type="ECO:0000256" key="1">
    <source>
        <dbReference type="SAM" id="SignalP"/>
    </source>
</evidence>
<dbReference type="EMBL" id="JBHTGP010000013">
    <property type="protein sequence ID" value="MFD0687902.1"/>
    <property type="molecule type" value="Genomic_DNA"/>
</dbReference>
<organism evidence="2 3">
    <name type="scientific">Actinomadura fibrosa</name>
    <dbReference type="NCBI Taxonomy" id="111802"/>
    <lineage>
        <taxon>Bacteria</taxon>
        <taxon>Bacillati</taxon>
        <taxon>Actinomycetota</taxon>
        <taxon>Actinomycetes</taxon>
        <taxon>Streptosporangiales</taxon>
        <taxon>Thermomonosporaceae</taxon>
        <taxon>Actinomadura</taxon>
    </lineage>
</organism>
<dbReference type="Proteomes" id="UP001597063">
    <property type="component" value="Unassembled WGS sequence"/>
</dbReference>
<dbReference type="SUPFAM" id="SSF53474">
    <property type="entry name" value="alpha/beta-Hydrolases"/>
    <property type="match status" value="1"/>
</dbReference>
<accession>A0ABW2XN46</accession>
<keyword evidence="1" id="KW-0732">Signal</keyword>
<evidence type="ECO:0000313" key="2">
    <source>
        <dbReference type="EMBL" id="MFD0687902.1"/>
    </source>
</evidence>
<feature type="chain" id="PRO_5045693373" evidence="1">
    <location>
        <begin position="39"/>
        <end position="347"/>
    </location>
</feature>
<name>A0ABW2XN46_9ACTN</name>